<gene>
    <name evidence="1" type="ORF">GKC34_04495</name>
</gene>
<evidence type="ECO:0000313" key="2">
    <source>
        <dbReference type="Proteomes" id="UP000437575"/>
    </source>
</evidence>
<dbReference type="Proteomes" id="UP000437575">
    <property type="component" value="Unassembled WGS sequence"/>
</dbReference>
<protein>
    <submittedName>
        <fullName evidence="1">Uncharacterized protein</fullName>
    </submittedName>
</protein>
<dbReference type="RefSeq" id="WP_049163750.1">
    <property type="nucleotide sequence ID" value="NZ_JBKZBL010000024.1"/>
</dbReference>
<organism evidence="1 2">
    <name type="scientific">Ligilactobacillus salivarius</name>
    <dbReference type="NCBI Taxonomy" id="1624"/>
    <lineage>
        <taxon>Bacteria</taxon>
        <taxon>Bacillati</taxon>
        <taxon>Bacillota</taxon>
        <taxon>Bacilli</taxon>
        <taxon>Lactobacillales</taxon>
        <taxon>Lactobacillaceae</taxon>
        <taxon>Ligilactobacillus</taxon>
    </lineage>
</organism>
<reference evidence="1 2" key="1">
    <citation type="submission" date="2019-11" db="EMBL/GenBank/DDBJ databases">
        <title>Draft Genome Sequence of Plant Growth-Promoting Rhizosphere-Associated Bacteria.</title>
        <authorList>
            <person name="Vasilyev I.Y."/>
            <person name="Radchenko V."/>
            <person name="Ilnitskaya E.V."/>
        </authorList>
    </citation>
    <scope>NUCLEOTIDE SEQUENCE [LARGE SCALE GENOMIC DNA]</scope>
    <source>
        <strain evidence="1 2">VRA_1sq_f</strain>
    </source>
</reference>
<sequence>MDNRLNIMLLNDIEDQIKDMFSGNELITLTNEFAKSVGENVTIQVVGFNSKKDILSKNISDMSDNAKIKFFDQLKTIERVSDNPKLVMKIDELIASKLPLIENTRNNITNLLSDYSSNITTAWKESVIFYNDQKYRGALDSIRLTLELLLKKLLGNDKSLENQKALLGKFLKEHNVSIQFVNLFLRELDMYEKIQNDEVKHNIPEHLSKKEIEFLMNQAVLIIKFLDRCNNEEK</sequence>
<comment type="caution">
    <text evidence="1">The sequence shown here is derived from an EMBL/GenBank/DDBJ whole genome shotgun (WGS) entry which is preliminary data.</text>
</comment>
<accession>A0A6A8LPG6</accession>
<dbReference type="EMBL" id="WKKZ01000131">
    <property type="protein sequence ID" value="MSE05103.1"/>
    <property type="molecule type" value="Genomic_DNA"/>
</dbReference>
<name>A0A6A8LPG6_9LACO</name>
<proteinExistence type="predicted"/>
<dbReference type="AlphaFoldDB" id="A0A6A8LPG6"/>
<evidence type="ECO:0000313" key="1">
    <source>
        <dbReference type="EMBL" id="MSE05103.1"/>
    </source>
</evidence>